<evidence type="ECO:0000256" key="1">
    <source>
        <dbReference type="ARBA" id="ARBA00007865"/>
    </source>
</evidence>
<accession>A0AAV9GEF2</accession>
<dbReference type="Proteomes" id="UP001321760">
    <property type="component" value="Unassembled WGS sequence"/>
</dbReference>
<proteinExistence type="inferred from homology"/>
<protein>
    <recommendedName>
        <fullName evidence="4">Cyclase</fullName>
    </recommendedName>
</protein>
<dbReference type="EMBL" id="MU865954">
    <property type="protein sequence ID" value="KAK4446813.1"/>
    <property type="molecule type" value="Genomic_DNA"/>
</dbReference>
<dbReference type="PANTHER" id="PTHR34861">
    <property type="match status" value="1"/>
</dbReference>
<evidence type="ECO:0008006" key="4">
    <source>
        <dbReference type="Google" id="ProtNLM"/>
    </source>
</evidence>
<keyword evidence="3" id="KW-1185">Reference proteome</keyword>
<dbReference type="InterPro" id="IPR037175">
    <property type="entry name" value="KFase_sf"/>
</dbReference>
<reference evidence="2" key="1">
    <citation type="journal article" date="2023" name="Mol. Phylogenet. Evol.">
        <title>Genome-scale phylogeny and comparative genomics of the fungal order Sordariales.</title>
        <authorList>
            <person name="Hensen N."/>
            <person name="Bonometti L."/>
            <person name="Westerberg I."/>
            <person name="Brannstrom I.O."/>
            <person name="Guillou S."/>
            <person name="Cros-Aarteil S."/>
            <person name="Calhoun S."/>
            <person name="Haridas S."/>
            <person name="Kuo A."/>
            <person name="Mondo S."/>
            <person name="Pangilinan J."/>
            <person name="Riley R."/>
            <person name="LaButti K."/>
            <person name="Andreopoulos B."/>
            <person name="Lipzen A."/>
            <person name="Chen C."/>
            <person name="Yan M."/>
            <person name="Daum C."/>
            <person name="Ng V."/>
            <person name="Clum A."/>
            <person name="Steindorff A."/>
            <person name="Ohm R.A."/>
            <person name="Martin F."/>
            <person name="Silar P."/>
            <person name="Natvig D.O."/>
            <person name="Lalanne C."/>
            <person name="Gautier V."/>
            <person name="Ament-Velasquez S.L."/>
            <person name="Kruys A."/>
            <person name="Hutchinson M.I."/>
            <person name="Powell A.J."/>
            <person name="Barry K."/>
            <person name="Miller A.N."/>
            <person name="Grigoriev I.V."/>
            <person name="Debuchy R."/>
            <person name="Gladieux P."/>
            <person name="Hiltunen Thoren M."/>
            <person name="Johannesson H."/>
        </authorList>
    </citation>
    <scope>NUCLEOTIDE SEQUENCE</scope>
    <source>
        <strain evidence="2">PSN243</strain>
    </source>
</reference>
<sequence length="377" mass="41250">MQPPRPPASLSFPSSCSDSTACDKHLSLCLYLRLSTMTLSVPNFDDLPPVEGQPKGFAWGVFDKDGQKDKLGTLNFLTPDVVKAAAAEIKDGISVSLNWPLNGLKFPLPGRNLTTHTAHKLTPSTMGVDGWDDELTFNTQISSQWDSLCHFVHSPSSESPGTTYNGFQPTKESLEVPFTHLNPNPTIDHWHARGGVVGRGVLIDYKSWVESTTGVAYHPLDGHRITISEIEEIAKYQGVEFKEGDVLIVRTGYTDMLAAPTPEDFAKFAAQTLSGVHGTQETVRWVWDKRISAVAGDAHAFEALPPLKEDGSVGTVADLYLHRWFLNGLGMPIGELWDLKALIEQCKKLGRYSFFLTSAPLNHPGLVGSPPNALAIF</sequence>
<dbReference type="GO" id="GO:0004061">
    <property type="term" value="F:arylformamidase activity"/>
    <property type="evidence" value="ECO:0007669"/>
    <property type="project" value="InterPro"/>
</dbReference>
<evidence type="ECO:0000313" key="2">
    <source>
        <dbReference type="EMBL" id="KAK4446813.1"/>
    </source>
</evidence>
<dbReference type="PANTHER" id="PTHR34861:SF10">
    <property type="entry name" value="CYCLASE"/>
    <property type="match status" value="1"/>
</dbReference>
<dbReference type="GO" id="GO:0019441">
    <property type="term" value="P:L-tryptophan catabolic process to kynurenine"/>
    <property type="evidence" value="ECO:0007669"/>
    <property type="project" value="InterPro"/>
</dbReference>
<reference evidence="2" key="2">
    <citation type="submission" date="2023-05" db="EMBL/GenBank/DDBJ databases">
        <authorList>
            <consortium name="Lawrence Berkeley National Laboratory"/>
            <person name="Steindorff A."/>
            <person name="Hensen N."/>
            <person name="Bonometti L."/>
            <person name="Westerberg I."/>
            <person name="Brannstrom I.O."/>
            <person name="Guillou S."/>
            <person name="Cros-Aarteil S."/>
            <person name="Calhoun S."/>
            <person name="Haridas S."/>
            <person name="Kuo A."/>
            <person name="Mondo S."/>
            <person name="Pangilinan J."/>
            <person name="Riley R."/>
            <person name="Labutti K."/>
            <person name="Andreopoulos B."/>
            <person name="Lipzen A."/>
            <person name="Chen C."/>
            <person name="Yanf M."/>
            <person name="Daum C."/>
            <person name="Ng V."/>
            <person name="Clum A."/>
            <person name="Ohm R."/>
            <person name="Martin F."/>
            <person name="Silar P."/>
            <person name="Natvig D."/>
            <person name="Lalanne C."/>
            <person name="Gautier V."/>
            <person name="Ament-Velasquez S.L."/>
            <person name="Kruys A."/>
            <person name="Hutchinson M.I."/>
            <person name="Powell A.J."/>
            <person name="Barry K."/>
            <person name="Miller A.N."/>
            <person name="Grigoriev I.V."/>
            <person name="Debuchy R."/>
            <person name="Gladieux P."/>
            <person name="Thoren M.H."/>
            <person name="Johannesson H."/>
        </authorList>
    </citation>
    <scope>NUCLEOTIDE SEQUENCE</scope>
    <source>
        <strain evidence="2">PSN243</strain>
    </source>
</reference>
<gene>
    <name evidence="2" type="ORF">QBC34DRAFT_410879</name>
</gene>
<dbReference type="InterPro" id="IPR007325">
    <property type="entry name" value="KFase/CYL"/>
</dbReference>
<dbReference type="Gene3D" id="3.50.30.50">
    <property type="entry name" value="Putative cyclase"/>
    <property type="match status" value="1"/>
</dbReference>
<dbReference type="Pfam" id="PF04199">
    <property type="entry name" value="Cyclase"/>
    <property type="match status" value="1"/>
</dbReference>
<comment type="caution">
    <text evidence="2">The sequence shown here is derived from an EMBL/GenBank/DDBJ whole genome shotgun (WGS) entry which is preliminary data.</text>
</comment>
<name>A0AAV9GEF2_9PEZI</name>
<evidence type="ECO:0000313" key="3">
    <source>
        <dbReference type="Proteomes" id="UP001321760"/>
    </source>
</evidence>
<dbReference type="SUPFAM" id="SSF102198">
    <property type="entry name" value="Putative cyclase"/>
    <property type="match status" value="1"/>
</dbReference>
<organism evidence="2 3">
    <name type="scientific">Podospora aff. communis PSN243</name>
    <dbReference type="NCBI Taxonomy" id="3040156"/>
    <lineage>
        <taxon>Eukaryota</taxon>
        <taxon>Fungi</taxon>
        <taxon>Dikarya</taxon>
        <taxon>Ascomycota</taxon>
        <taxon>Pezizomycotina</taxon>
        <taxon>Sordariomycetes</taxon>
        <taxon>Sordariomycetidae</taxon>
        <taxon>Sordariales</taxon>
        <taxon>Podosporaceae</taxon>
        <taxon>Podospora</taxon>
    </lineage>
</organism>
<dbReference type="AlphaFoldDB" id="A0AAV9GEF2"/>
<comment type="similarity">
    <text evidence="1">Belongs to the Cyclase 1 superfamily.</text>
</comment>